<proteinExistence type="predicted"/>
<dbReference type="EMBL" id="JBHUMM010000010">
    <property type="protein sequence ID" value="MFD2671437.1"/>
    <property type="molecule type" value="Genomic_DNA"/>
</dbReference>
<accession>A0ABW5R911</accession>
<evidence type="ECO:0000313" key="1">
    <source>
        <dbReference type="EMBL" id="MFD2671437.1"/>
    </source>
</evidence>
<dbReference type="RefSeq" id="WP_379928900.1">
    <property type="nucleotide sequence ID" value="NZ_JBHUMM010000010.1"/>
</dbReference>
<dbReference type="Pfam" id="PF14398">
    <property type="entry name" value="ATPgrasp_YheCD"/>
    <property type="match status" value="1"/>
</dbReference>
<dbReference type="SUPFAM" id="SSF56059">
    <property type="entry name" value="Glutathione synthetase ATP-binding domain-like"/>
    <property type="match status" value="1"/>
</dbReference>
<evidence type="ECO:0000313" key="2">
    <source>
        <dbReference type="Proteomes" id="UP001597497"/>
    </source>
</evidence>
<gene>
    <name evidence="1" type="ORF">ACFSUC_07430</name>
</gene>
<protein>
    <submittedName>
        <fullName evidence="1">YheC/YheD family protein</fullName>
    </submittedName>
</protein>
<comment type="caution">
    <text evidence="1">The sequence shown here is derived from an EMBL/GenBank/DDBJ whole genome shotgun (WGS) entry which is preliminary data.</text>
</comment>
<keyword evidence="2" id="KW-1185">Reference proteome</keyword>
<dbReference type="InterPro" id="IPR026838">
    <property type="entry name" value="YheC/D"/>
</dbReference>
<reference evidence="2" key="1">
    <citation type="journal article" date="2019" name="Int. J. Syst. Evol. Microbiol.">
        <title>The Global Catalogue of Microorganisms (GCM) 10K type strain sequencing project: providing services to taxonomists for standard genome sequencing and annotation.</title>
        <authorList>
            <consortium name="The Broad Institute Genomics Platform"/>
            <consortium name="The Broad Institute Genome Sequencing Center for Infectious Disease"/>
            <person name="Wu L."/>
            <person name="Ma J."/>
        </authorList>
    </citation>
    <scope>NUCLEOTIDE SEQUENCE [LARGE SCALE GENOMIC DNA]</scope>
    <source>
        <strain evidence="2">KCTC 33676</strain>
    </source>
</reference>
<name>A0ABW5R911_9BACL</name>
<sequence>MLSNCNLKFTRNNTNTLYISQALYKQLNMSGRTTTVRFGQNSVNLTVKRMKKATHNIVLPISVKSMLHIPNAKSCSVTYTKDQLQLGPIIGIMTGVIQSPGKPFGSRTEFIKQILQAGNKAGYIYAFSPRSVDWAEGTAIGYFLHQAGHIVKKRVSLPNVIYNRLPSRSMEKSPSFIQMKERFLRRGIPLFNWSFFDKWDVYRLLDGTSESRKYVPESIINPSADQIKRMLEKHQFIYLKPTSGSLGKGIYRLTYNSKKGYFSRFRSNGKNVLLRFRSFGDLMNMLGQRKGRLSRYVAQQGVRLVEIDRCPLDFRFHLVKNEQGKWQVAAIGAKKAGRGSVTTHLRTGGRLLTPQQALGHAFTEEKAKDIIAQSKEACIQLSEAIERNYSYQLGELGFDIGIDQKEHIWMFEANSKPGRSIFKHPALKAQGRATITNLVDYCVYLSPFKRRSED</sequence>
<organism evidence="1 2">
    <name type="scientific">Marinicrinis sediminis</name>
    <dbReference type="NCBI Taxonomy" id="1652465"/>
    <lineage>
        <taxon>Bacteria</taxon>
        <taxon>Bacillati</taxon>
        <taxon>Bacillota</taxon>
        <taxon>Bacilli</taxon>
        <taxon>Bacillales</taxon>
        <taxon>Paenibacillaceae</taxon>
    </lineage>
</organism>
<dbReference type="Proteomes" id="UP001597497">
    <property type="component" value="Unassembled WGS sequence"/>
</dbReference>